<feature type="transmembrane region" description="Helical" evidence="6">
    <location>
        <begin position="417"/>
        <end position="437"/>
    </location>
</feature>
<feature type="compositionally biased region" description="Basic and acidic residues" evidence="5">
    <location>
        <begin position="1"/>
        <end position="14"/>
    </location>
</feature>
<evidence type="ECO:0000256" key="3">
    <source>
        <dbReference type="ARBA" id="ARBA00022989"/>
    </source>
</evidence>
<dbReference type="CDD" id="cd06178">
    <property type="entry name" value="MFS_unc93-like"/>
    <property type="match status" value="1"/>
</dbReference>
<dbReference type="InterPro" id="IPR010291">
    <property type="entry name" value="Ion_channel_UNC-93"/>
</dbReference>
<feature type="transmembrane region" description="Helical" evidence="6">
    <location>
        <begin position="91"/>
        <end position="110"/>
    </location>
</feature>
<evidence type="ECO:0000313" key="7">
    <source>
        <dbReference type="EMBL" id="EKG20127.1"/>
    </source>
</evidence>
<organism evidence="7 8">
    <name type="scientific">Macrophomina phaseolina (strain MS6)</name>
    <name type="common">Charcoal rot fungus</name>
    <dbReference type="NCBI Taxonomy" id="1126212"/>
    <lineage>
        <taxon>Eukaryota</taxon>
        <taxon>Fungi</taxon>
        <taxon>Dikarya</taxon>
        <taxon>Ascomycota</taxon>
        <taxon>Pezizomycotina</taxon>
        <taxon>Dothideomycetes</taxon>
        <taxon>Dothideomycetes incertae sedis</taxon>
        <taxon>Botryosphaeriales</taxon>
        <taxon>Botryosphaeriaceae</taxon>
        <taxon>Macrophomina</taxon>
    </lineage>
</organism>
<dbReference type="InterPro" id="IPR036259">
    <property type="entry name" value="MFS_trans_sf"/>
</dbReference>
<feature type="transmembrane region" description="Helical" evidence="6">
    <location>
        <begin position="48"/>
        <end position="71"/>
    </location>
</feature>
<comment type="caution">
    <text evidence="7">The sequence shown here is derived from an EMBL/GenBank/DDBJ whole genome shotgun (WGS) entry which is preliminary data.</text>
</comment>
<feature type="transmembrane region" description="Helical" evidence="6">
    <location>
        <begin position="338"/>
        <end position="357"/>
    </location>
</feature>
<keyword evidence="2 6" id="KW-0812">Transmembrane</keyword>
<feature type="transmembrane region" description="Helical" evidence="6">
    <location>
        <begin position="385"/>
        <end position="405"/>
    </location>
</feature>
<name>K2S564_MACPH</name>
<dbReference type="Pfam" id="PF05978">
    <property type="entry name" value="UNC-93"/>
    <property type="match status" value="1"/>
</dbReference>
<reference evidence="7 8" key="1">
    <citation type="journal article" date="2012" name="BMC Genomics">
        <title>Tools to kill: Genome of one of the most destructive plant pathogenic fungi Macrophomina phaseolina.</title>
        <authorList>
            <person name="Islam M.S."/>
            <person name="Haque M.S."/>
            <person name="Islam M.M."/>
            <person name="Emdad E.M."/>
            <person name="Halim A."/>
            <person name="Hossen Q.M.M."/>
            <person name="Hossain M.Z."/>
            <person name="Ahmed B."/>
            <person name="Rahim S."/>
            <person name="Rahman M.S."/>
            <person name="Alam M.M."/>
            <person name="Hou S."/>
            <person name="Wan X."/>
            <person name="Saito J.A."/>
            <person name="Alam M."/>
        </authorList>
    </citation>
    <scope>NUCLEOTIDE SEQUENCE [LARGE SCALE GENOMIC DNA]</scope>
    <source>
        <strain evidence="7 8">MS6</strain>
    </source>
</reference>
<gene>
    <name evidence="7" type="ORF">MPH_02572</name>
</gene>
<dbReference type="PANTHER" id="PTHR23294">
    <property type="entry name" value="ET TRANSLATION PRODUCT-RELATED"/>
    <property type="match status" value="1"/>
</dbReference>
<feature type="transmembrane region" description="Helical" evidence="6">
    <location>
        <begin position="142"/>
        <end position="167"/>
    </location>
</feature>
<dbReference type="VEuPathDB" id="FungiDB:MPH_02572"/>
<keyword evidence="3 6" id="KW-1133">Transmembrane helix</keyword>
<dbReference type="OrthoDB" id="196103at2759"/>
<evidence type="ECO:0000313" key="8">
    <source>
        <dbReference type="Proteomes" id="UP000007129"/>
    </source>
</evidence>
<dbReference type="EMBL" id="AHHD01000095">
    <property type="protein sequence ID" value="EKG20127.1"/>
    <property type="molecule type" value="Genomic_DNA"/>
</dbReference>
<feature type="transmembrane region" description="Helical" evidence="6">
    <location>
        <begin position="117"/>
        <end position="136"/>
    </location>
</feature>
<feature type="transmembrane region" description="Helical" evidence="6">
    <location>
        <begin position="443"/>
        <end position="468"/>
    </location>
</feature>
<evidence type="ECO:0000256" key="6">
    <source>
        <dbReference type="SAM" id="Phobius"/>
    </source>
</evidence>
<feature type="transmembrane region" description="Helical" evidence="6">
    <location>
        <begin position="179"/>
        <end position="197"/>
    </location>
</feature>
<dbReference type="AlphaFoldDB" id="K2S564"/>
<sequence>MADKEKSSKAEERPASGSPPPYVDEGGVVDSRKTSWKYREVNILGHKVWYASPAIQLGIVSFVCFMCPGMFNALSGMGGGGQVDTEAANKANIALYSTFAVVGFFAGTIANVLGVKFALGFGGLGYGIYVASFLSFSHTQNYGFTVFAGAFLGVCAGLLWCAQGAIMMSYPPEASKGRYISWFWMIFNLGAVIGSLIPLGQNIHTTTASTVSDGTYIGFLILTLIGAGLAFTLVSAKSVVREDGSHIILMKNPSWKTELTGLLETFVSDPYIIALFPMFFASNWFYTYHFNDVNAAYFNTRTRALNNTLYYIMQIVAAFIFGYALDQKNFRRTTRAKGVWVVLMVLTMAIWGGGYAFQKTYTRGQASSSGFVVKDWAHSGYIGPMFLYMFYGFYDAAWQTSVYWLMGAMTNNGRKLANFAGFYKGIQSAGAAIIWALDLKKLPFMNLFASCWALLAGSLVIALPVILIKIQDHVSLEEDLKFTDESLTDIAPQGTAAYENATATTTTTTTTGTMTKN</sequence>
<dbReference type="PANTHER" id="PTHR23294:SF54">
    <property type="entry name" value="DUF895 DOMAIN MEMBRANE PROTEIN (AFU_ORTHOLOGUE AFUA_8G04110)"/>
    <property type="match status" value="1"/>
</dbReference>
<evidence type="ECO:0000256" key="2">
    <source>
        <dbReference type="ARBA" id="ARBA00022692"/>
    </source>
</evidence>
<dbReference type="eggNOG" id="KOG3098">
    <property type="taxonomic scope" value="Eukaryota"/>
</dbReference>
<dbReference type="Proteomes" id="UP000007129">
    <property type="component" value="Unassembled WGS sequence"/>
</dbReference>
<evidence type="ECO:0000256" key="4">
    <source>
        <dbReference type="ARBA" id="ARBA00023136"/>
    </source>
</evidence>
<evidence type="ECO:0000256" key="5">
    <source>
        <dbReference type="SAM" id="MobiDB-lite"/>
    </source>
</evidence>
<feature type="transmembrane region" description="Helical" evidence="6">
    <location>
        <begin position="308"/>
        <end position="326"/>
    </location>
</feature>
<dbReference type="Gene3D" id="1.20.1250.20">
    <property type="entry name" value="MFS general substrate transporter like domains"/>
    <property type="match status" value="1"/>
</dbReference>
<dbReference type="GO" id="GO:0016020">
    <property type="term" value="C:membrane"/>
    <property type="evidence" value="ECO:0007669"/>
    <property type="project" value="UniProtKB-SubCell"/>
</dbReference>
<protein>
    <submittedName>
        <fullName evidence="7">Major facilitator superfamily</fullName>
    </submittedName>
</protein>
<proteinExistence type="predicted"/>
<accession>K2S564</accession>
<dbReference type="InterPro" id="IPR051617">
    <property type="entry name" value="UNC-93-like_regulator"/>
</dbReference>
<keyword evidence="4 6" id="KW-0472">Membrane</keyword>
<evidence type="ECO:0000256" key="1">
    <source>
        <dbReference type="ARBA" id="ARBA00004141"/>
    </source>
</evidence>
<dbReference type="InParanoid" id="K2S564"/>
<dbReference type="SUPFAM" id="SSF103473">
    <property type="entry name" value="MFS general substrate transporter"/>
    <property type="match status" value="1"/>
</dbReference>
<feature type="transmembrane region" description="Helical" evidence="6">
    <location>
        <begin position="261"/>
        <end position="288"/>
    </location>
</feature>
<feature type="region of interest" description="Disordered" evidence="5">
    <location>
        <begin position="1"/>
        <end position="28"/>
    </location>
</feature>
<feature type="transmembrane region" description="Helical" evidence="6">
    <location>
        <begin position="217"/>
        <end position="240"/>
    </location>
</feature>
<dbReference type="HOGENOM" id="CLU_030884_1_2_1"/>
<comment type="subcellular location">
    <subcellularLocation>
        <location evidence="1">Membrane</location>
        <topology evidence="1">Multi-pass membrane protein</topology>
    </subcellularLocation>
</comment>